<sequence>MERRHQVFISSTFVDLKEERKEIIQTLLEMDCIPAGMEMFPAANEDQLTLIKGVIDECDYYLIVVGGRYGSIDEAGISYTEQEYDYAVSQGIPVMGFVPSNPDLIPQGKTDKNDAAAAKLAEFKAKVQTKMTKEYSSPEDLGGKVARSLSQLRKTHPRPGWVRGDQAMTPEVRAEIAELKAAVARFEKEQAEGSAGSAETIDETFAHGSETIELSLIHKGYYSYKHLEEQGTLDYTWDDLIELLGPFMLDEAPEPVLRKTLNQHMLHDVQEDVEGWENHWSNQAVEISDRSWGSVTVQLRALGVISTGSKKRTVSDKAVYWKLTPAGDRYLVALRAVPHDPNHAPKRLTDEAPPTIAAQ</sequence>
<dbReference type="EMBL" id="BAABAU010000001">
    <property type="protein sequence ID" value="GAA4266033.1"/>
    <property type="molecule type" value="Genomic_DNA"/>
</dbReference>
<evidence type="ECO:0000259" key="1">
    <source>
        <dbReference type="Pfam" id="PF13271"/>
    </source>
</evidence>
<dbReference type="RefSeq" id="WP_344794901.1">
    <property type="nucleotide sequence ID" value="NZ_BAABAU010000001.1"/>
</dbReference>
<dbReference type="Proteomes" id="UP001501594">
    <property type="component" value="Unassembled WGS sequence"/>
</dbReference>
<gene>
    <name evidence="2" type="ORF">GCM10022256_16450</name>
</gene>
<accession>A0ABP8E1I2</accession>
<protein>
    <submittedName>
        <fullName evidence="2">DUF4062 domain-containing protein</fullName>
    </submittedName>
</protein>
<name>A0ABP8E1I2_9MICO</name>
<comment type="caution">
    <text evidence="2">The sequence shown here is derived from an EMBL/GenBank/DDBJ whole genome shotgun (WGS) entry which is preliminary data.</text>
</comment>
<reference evidence="3" key="1">
    <citation type="journal article" date="2019" name="Int. J. Syst. Evol. Microbiol.">
        <title>The Global Catalogue of Microorganisms (GCM) 10K type strain sequencing project: providing services to taxonomists for standard genome sequencing and annotation.</title>
        <authorList>
            <consortium name="The Broad Institute Genomics Platform"/>
            <consortium name="The Broad Institute Genome Sequencing Center for Infectious Disease"/>
            <person name="Wu L."/>
            <person name="Ma J."/>
        </authorList>
    </citation>
    <scope>NUCLEOTIDE SEQUENCE [LARGE SCALE GENOMIC DNA]</scope>
    <source>
        <strain evidence="3">JCM 17442</strain>
    </source>
</reference>
<dbReference type="Pfam" id="PF13271">
    <property type="entry name" value="DUF4062"/>
    <property type="match status" value="1"/>
</dbReference>
<organism evidence="2 3">
    <name type="scientific">Frondihabitans peucedani</name>
    <dbReference type="NCBI Taxonomy" id="598626"/>
    <lineage>
        <taxon>Bacteria</taxon>
        <taxon>Bacillati</taxon>
        <taxon>Actinomycetota</taxon>
        <taxon>Actinomycetes</taxon>
        <taxon>Micrococcales</taxon>
        <taxon>Microbacteriaceae</taxon>
        <taxon>Frondihabitans</taxon>
    </lineage>
</organism>
<dbReference type="InterPro" id="IPR025139">
    <property type="entry name" value="DUF4062"/>
</dbReference>
<evidence type="ECO:0000313" key="2">
    <source>
        <dbReference type="EMBL" id="GAA4266033.1"/>
    </source>
</evidence>
<feature type="domain" description="DUF4062" evidence="1">
    <location>
        <begin position="6"/>
        <end position="87"/>
    </location>
</feature>
<evidence type="ECO:0000313" key="3">
    <source>
        <dbReference type="Proteomes" id="UP001501594"/>
    </source>
</evidence>
<keyword evidence="3" id="KW-1185">Reference proteome</keyword>
<proteinExistence type="predicted"/>